<dbReference type="EMBL" id="AMGM01000119">
    <property type="protein sequence ID" value="EKB47513.1"/>
    <property type="molecule type" value="Genomic_DNA"/>
</dbReference>
<feature type="modified residue" description="4-aspartylphosphate" evidence="3">
    <location>
        <position position="61"/>
    </location>
</feature>
<feature type="domain" description="HTH luxR-type" evidence="4">
    <location>
        <begin position="150"/>
        <end position="215"/>
    </location>
</feature>
<dbReference type="SUPFAM" id="SSF46894">
    <property type="entry name" value="C-terminal effector domain of the bipartite response regulators"/>
    <property type="match status" value="1"/>
</dbReference>
<dbReference type="SMART" id="SM00448">
    <property type="entry name" value="REC"/>
    <property type="match status" value="1"/>
</dbReference>
<dbReference type="InterPro" id="IPR058245">
    <property type="entry name" value="NreC/VraR/RcsB-like_REC"/>
</dbReference>
<dbReference type="CDD" id="cd17535">
    <property type="entry name" value="REC_NarL-like"/>
    <property type="match status" value="1"/>
</dbReference>
<evidence type="ECO:0000256" key="1">
    <source>
        <dbReference type="ARBA" id="ARBA00022553"/>
    </source>
</evidence>
<comment type="caution">
    <text evidence="6">The sequence shown here is derived from an EMBL/GenBank/DDBJ whole genome shotgun (WGS) entry which is preliminary data.</text>
</comment>
<dbReference type="OrthoDB" id="9797341at2"/>
<dbReference type="Pfam" id="PF00196">
    <property type="entry name" value="GerE"/>
    <property type="match status" value="1"/>
</dbReference>
<protein>
    <submittedName>
        <fullName evidence="6">Positive transcription regulator evgA</fullName>
    </submittedName>
</protein>
<dbReference type="GO" id="GO:0006355">
    <property type="term" value="P:regulation of DNA-templated transcription"/>
    <property type="evidence" value="ECO:0007669"/>
    <property type="project" value="InterPro"/>
</dbReference>
<dbReference type="InterPro" id="IPR016032">
    <property type="entry name" value="Sig_transdc_resp-reg_C-effctor"/>
</dbReference>
<sequence length="218" mass="24419">MKKSNTVPQVIIVDDHEIFADGLKHILESNLGLHSCLHFPNATAALEYLKNGGGADLVILDLYMPKMNGFEFLEQAREKAPKLKVLVVSMQYAFSNISLCQKLGAVGFVRKDSSLKDMIEAVETTLAGLAYFPVKQGEQPEALIENAVERICKLYKLSRSEIKILAHLLDQKNYREIAEALHLSPLTVRTHKKNIYRKFGVRNIAGIVGLLKEELEKS</sequence>
<evidence type="ECO:0000313" key="7">
    <source>
        <dbReference type="Proteomes" id="UP000004478"/>
    </source>
</evidence>
<evidence type="ECO:0000313" key="6">
    <source>
        <dbReference type="EMBL" id="EKB47513.1"/>
    </source>
</evidence>
<evidence type="ECO:0000256" key="2">
    <source>
        <dbReference type="ARBA" id="ARBA00023125"/>
    </source>
</evidence>
<name>K1LAT2_CECL9</name>
<evidence type="ECO:0000256" key="3">
    <source>
        <dbReference type="PROSITE-ProRule" id="PRU00169"/>
    </source>
</evidence>
<feature type="domain" description="Response regulatory" evidence="5">
    <location>
        <begin position="9"/>
        <end position="126"/>
    </location>
</feature>
<dbReference type="Proteomes" id="UP000004478">
    <property type="component" value="Unassembled WGS sequence"/>
</dbReference>
<dbReference type="PROSITE" id="PS50043">
    <property type="entry name" value="HTH_LUXR_2"/>
    <property type="match status" value="1"/>
</dbReference>
<dbReference type="CDD" id="cd06170">
    <property type="entry name" value="LuxR_C_like"/>
    <property type="match status" value="1"/>
</dbReference>
<reference evidence="6 7" key="1">
    <citation type="journal article" date="2012" name="J. Bacteriol.">
        <title>Draft Genome Sequence of Cecembia lonarensis Strain LW9T, Isolated from Lonar Lake, a Haloalkaline Lake in India.</title>
        <authorList>
            <person name="Shivaji S."/>
            <person name="Ara S."/>
            <person name="Singh A."/>
            <person name="Pinnaka A.K."/>
        </authorList>
    </citation>
    <scope>NUCLEOTIDE SEQUENCE [LARGE SCALE GENOMIC DNA]</scope>
    <source>
        <strain evidence="6 7">LW9</strain>
    </source>
</reference>
<dbReference type="AlphaFoldDB" id="K1LAT2"/>
<keyword evidence="1 3" id="KW-0597">Phosphoprotein</keyword>
<dbReference type="RefSeq" id="WP_009186896.1">
    <property type="nucleotide sequence ID" value="NZ_AMGM01000119.1"/>
</dbReference>
<dbReference type="InterPro" id="IPR000792">
    <property type="entry name" value="Tscrpt_reg_LuxR_C"/>
</dbReference>
<accession>K1LAT2</accession>
<dbReference type="GO" id="GO:0000160">
    <property type="term" value="P:phosphorelay signal transduction system"/>
    <property type="evidence" value="ECO:0007669"/>
    <property type="project" value="InterPro"/>
</dbReference>
<organism evidence="6 7">
    <name type="scientific">Cecembia lonarensis (strain CCUG 58316 / KCTC 22772 / LW9)</name>
    <dbReference type="NCBI Taxonomy" id="1225176"/>
    <lineage>
        <taxon>Bacteria</taxon>
        <taxon>Pseudomonadati</taxon>
        <taxon>Bacteroidota</taxon>
        <taxon>Cytophagia</taxon>
        <taxon>Cytophagales</taxon>
        <taxon>Cyclobacteriaceae</taxon>
        <taxon>Cecembia</taxon>
    </lineage>
</organism>
<dbReference type="GO" id="GO:0003677">
    <property type="term" value="F:DNA binding"/>
    <property type="evidence" value="ECO:0007669"/>
    <property type="project" value="UniProtKB-KW"/>
</dbReference>
<evidence type="ECO:0000259" key="5">
    <source>
        <dbReference type="PROSITE" id="PS50110"/>
    </source>
</evidence>
<dbReference type="PANTHER" id="PTHR45566:SF1">
    <property type="entry name" value="HTH-TYPE TRANSCRIPTIONAL REGULATOR YHJB-RELATED"/>
    <property type="match status" value="1"/>
</dbReference>
<keyword evidence="2" id="KW-0238">DNA-binding</keyword>
<dbReference type="Gene3D" id="3.40.50.2300">
    <property type="match status" value="1"/>
</dbReference>
<evidence type="ECO:0000259" key="4">
    <source>
        <dbReference type="PROSITE" id="PS50043"/>
    </source>
</evidence>
<dbReference type="Gene3D" id="1.10.10.10">
    <property type="entry name" value="Winged helix-like DNA-binding domain superfamily/Winged helix DNA-binding domain"/>
    <property type="match status" value="1"/>
</dbReference>
<gene>
    <name evidence="6" type="primary">evgA</name>
    <name evidence="6" type="ORF">B879_03875</name>
</gene>
<dbReference type="SUPFAM" id="SSF52172">
    <property type="entry name" value="CheY-like"/>
    <property type="match status" value="1"/>
</dbReference>
<dbReference type="PRINTS" id="PR00038">
    <property type="entry name" value="HTHLUXR"/>
</dbReference>
<dbReference type="Pfam" id="PF00072">
    <property type="entry name" value="Response_reg"/>
    <property type="match status" value="1"/>
</dbReference>
<dbReference type="PANTHER" id="PTHR45566">
    <property type="entry name" value="HTH-TYPE TRANSCRIPTIONAL REGULATOR YHJB-RELATED"/>
    <property type="match status" value="1"/>
</dbReference>
<dbReference type="SMART" id="SM00421">
    <property type="entry name" value="HTH_LUXR"/>
    <property type="match status" value="1"/>
</dbReference>
<dbReference type="PROSITE" id="PS50110">
    <property type="entry name" value="RESPONSE_REGULATORY"/>
    <property type="match status" value="1"/>
</dbReference>
<keyword evidence="7" id="KW-1185">Reference proteome</keyword>
<dbReference type="InterPro" id="IPR011006">
    <property type="entry name" value="CheY-like_superfamily"/>
</dbReference>
<dbReference type="InterPro" id="IPR051015">
    <property type="entry name" value="EvgA-like"/>
</dbReference>
<dbReference type="InterPro" id="IPR001789">
    <property type="entry name" value="Sig_transdc_resp-reg_receiver"/>
</dbReference>
<dbReference type="InterPro" id="IPR036388">
    <property type="entry name" value="WH-like_DNA-bd_sf"/>
</dbReference>
<proteinExistence type="predicted"/>